<dbReference type="Pfam" id="PF23344">
    <property type="entry name" value="ZP-N"/>
    <property type="match status" value="1"/>
</dbReference>
<dbReference type="PANTHER" id="PTHR14002">
    <property type="entry name" value="ENDOGLIN/TGF-BETA RECEPTOR TYPE III"/>
    <property type="match status" value="1"/>
</dbReference>
<accession>A0A9Q1HP67</accession>
<evidence type="ECO:0000256" key="3">
    <source>
        <dbReference type="SAM" id="Phobius"/>
    </source>
</evidence>
<name>A0A9Q1HP67_CONCO</name>
<evidence type="ECO:0000256" key="1">
    <source>
        <dbReference type="ARBA" id="ARBA00022729"/>
    </source>
</evidence>
<evidence type="ECO:0000256" key="4">
    <source>
        <dbReference type="SAM" id="SignalP"/>
    </source>
</evidence>
<evidence type="ECO:0000259" key="5">
    <source>
        <dbReference type="PROSITE" id="PS51034"/>
    </source>
</evidence>
<evidence type="ECO:0000256" key="2">
    <source>
        <dbReference type="ARBA" id="ARBA00023157"/>
    </source>
</evidence>
<keyword evidence="3" id="KW-0812">Transmembrane</keyword>
<dbReference type="SMART" id="SM00241">
    <property type="entry name" value="ZP"/>
    <property type="match status" value="1"/>
</dbReference>
<evidence type="ECO:0000313" key="7">
    <source>
        <dbReference type="Proteomes" id="UP001152803"/>
    </source>
</evidence>
<gene>
    <name evidence="6" type="ORF">COCON_G00215130</name>
</gene>
<feature type="chain" id="PRO_5040421379" description="ZP domain-containing protein" evidence="4">
    <location>
        <begin position="19"/>
        <end position="871"/>
    </location>
</feature>
<sequence length="871" mass="98233">MASYTLLLLLASCCGALASHFYSGVLTFTPKGKNPDGSFRVEFRYKRTFHVCYQGNTWQCSNGNCGNIDRFELGEVDRSPTGVSYRSQGWCESEAVMTRNIPNNKPFEMRKSGCCWIYNSLSSGAPWRLLTHVDLGIRSDTQEPNRSPETTILPFIRIPQNCHRTLYLLAHDPDKDQVRCRYGNSHSNECYYCYQHPGFHLDQNACTLSNKNTASQSVHAFEIVLEDYPRQQITLSYTDGTMSIKSPLVTRHKGSYGHMVTAAPTAGWWWNQPNTTPTPHWGSHHQNTPSPWWWNQPNTTPTPHWRSHHQNTPSPWWWNQPNTTPTPHWNQPNTTPTPHWRSHHQNTPSPWWWNQPNTTPTPHWKSHHQNTPSSWWWYQPTTTRSTTQPTTTTLALTTTSHGPSTGPLSKIPLHFAIQVDPPVYSCTAGLILPQLLYPTPRNGEILNASVNQELEIRLKAAATQSWMNNFIISGPLNITKYNTINGSVGESLIRWTPTENDFGDQVPICFIAESLSGSRIFHSEMRCIIVIVGHTYGNANVVCNETTMTVEVEKASIIGLHEDHLRLIDPSCTPISNGTHVIAAVSLSSCGTELEEDADNLIFKNEIMSFDNIGDVITRKHQVEIGFSCTYPKKGRVSLEFRAHKIPYVFTEKGFGKFTYQFEFFHSNLFNRMVDTDSYPVEVALQEMLYMEIKATSSIANTKVFVESCRATPVDDPNYHIFYDIFGNGCSLDETVVVYPSNSSEFKFGIEAFKFIGQHEEVFISCSVILCVAGDPTTRCSQGCINATAAPVVHHHHRRAVATESVRHSISQGPLRIKRTTDITVSNMGLNMNLVFIAAVLLVVVATVCGAVIYTVKRPKVKYQPLPSTDF</sequence>
<reference evidence="6" key="1">
    <citation type="journal article" date="2023" name="Science">
        <title>Genome structures resolve the early diversification of teleost fishes.</title>
        <authorList>
            <person name="Parey E."/>
            <person name="Louis A."/>
            <person name="Montfort J."/>
            <person name="Bouchez O."/>
            <person name="Roques C."/>
            <person name="Iampietro C."/>
            <person name="Lluch J."/>
            <person name="Castinel A."/>
            <person name="Donnadieu C."/>
            <person name="Desvignes T."/>
            <person name="Floi Bucao C."/>
            <person name="Jouanno E."/>
            <person name="Wen M."/>
            <person name="Mejri S."/>
            <person name="Dirks R."/>
            <person name="Jansen H."/>
            <person name="Henkel C."/>
            <person name="Chen W.J."/>
            <person name="Zahm M."/>
            <person name="Cabau C."/>
            <person name="Klopp C."/>
            <person name="Thompson A.W."/>
            <person name="Robinson-Rechavi M."/>
            <person name="Braasch I."/>
            <person name="Lecointre G."/>
            <person name="Bobe J."/>
            <person name="Postlethwait J.H."/>
            <person name="Berthelot C."/>
            <person name="Roest Crollius H."/>
            <person name="Guiguen Y."/>
        </authorList>
    </citation>
    <scope>NUCLEOTIDE SEQUENCE</scope>
    <source>
        <strain evidence="6">Concon-B</strain>
    </source>
</reference>
<keyword evidence="3" id="KW-1133">Transmembrane helix</keyword>
<dbReference type="PROSITE" id="PS51034">
    <property type="entry name" value="ZP_2"/>
    <property type="match status" value="1"/>
</dbReference>
<protein>
    <recommendedName>
        <fullName evidence="5">ZP domain-containing protein</fullName>
    </recommendedName>
</protein>
<keyword evidence="3" id="KW-0472">Membrane</keyword>
<dbReference type="Proteomes" id="UP001152803">
    <property type="component" value="Unassembled WGS sequence"/>
</dbReference>
<proteinExistence type="predicted"/>
<dbReference type="InterPro" id="IPR055356">
    <property type="entry name" value="ZP-N"/>
</dbReference>
<dbReference type="AlphaFoldDB" id="A0A9Q1HP67"/>
<dbReference type="OrthoDB" id="10063988at2759"/>
<dbReference type="Pfam" id="PF00100">
    <property type="entry name" value="Zona_pellucida"/>
    <property type="match status" value="1"/>
</dbReference>
<feature type="domain" description="ZP" evidence="5">
    <location>
        <begin position="542"/>
        <end position="787"/>
    </location>
</feature>
<dbReference type="EMBL" id="JAFJMO010000017">
    <property type="protein sequence ID" value="KAJ8252201.1"/>
    <property type="molecule type" value="Genomic_DNA"/>
</dbReference>
<evidence type="ECO:0000313" key="6">
    <source>
        <dbReference type="EMBL" id="KAJ8252201.1"/>
    </source>
</evidence>
<comment type="caution">
    <text evidence="6">The sequence shown here is derived from an EMBL/GenBank/DDBJ whole genome shotgun (WGS) entry which is preliminary data.</text>
</comment>
<dbReference type="InterPro" id="IPR055355">
    <property type="entry name" value="ZP-C"/>
</dbReference>
<dbReference type="Gene3D" id="2.60.40.3210">
    <property type="entry name" value="Zona pellucida, ZP-N domain"/>
    <property type="match status" value="1"/>
</dbReference>
<dbReference type="InterPro" id="IPR042235">
    <property type="entry name" value="ZP-C_dom"/>
</dbReference>
<dbReference type="PANTHER" id="PTHR14002:SF59">
    <property type="entry name" value="CUB AND ZONA PELLUCIDA-LIKE DOMAIN-CONTAINING PROTEIN 1-RELATED"/>
    <property type="match status" value="1"/>
</dbReference>
<feature type="transmembrane region" description="Helical" evidence="3">
    <location>
        <begin position="834"/>
        <end position="856"/>
    </location>
</feature>
<dbReference type="InterPro" id="IPR001507">
    <property type="entry name" value="ZP_dom"/>
</dbReference>
<keyword evidence="7" id="KW-1185">Reference proteome</keyword>
<keyword evidence="1 4" id="KW-0732">Signal</keyword>
<feature type="signal peptide" evidence="4">
    <location>
        <begin position="1"/>
        <end position="18"/>
    </location>
</feature>
<organism evidence="6 7">
    <name type="scientific">Conger conger</name>
    <name type="common">Conger eel</name>
    <name type="synonym">Muraena conger</name>
    <dbReference type="NCBI Taxonomy" id="82655"/>
    <lineage>
        <taxon>Eukaryota</taxon>
        <taxon>Metazoa</taxon>
        <taxon>Chordata</taxon>
        <taxon>Craniata</taxon>
        <taxon>Vertebrata</taxon>
        <taxon>Euteleostomi</taxon>
        <taxon>Actinopterygii</taxon>
        <taxon>Neopterygii</taxon>
        <taxon>Teleostei</taxon>
        <taxon>Anguilliformes</taxon>
        <taxon>Congridae</taxon>
        <taxon>Conger</taxon>
    </lineage>
</organism>
<dbReference type="Gene3D" id="2.60.40.4100">
    <property type="entry name" value="Zona pellucida, ZP-C domain"/>
    <property type="match status" value="1"/>
</dbReference>
<keyword evidence="2" id="KW-1015">Disulfide bond</keyword>